<accession>A0A290MK64</accession>
<dbReference type="RefSeq" id="WP_096051620.1">
    <property type="nucleotide sequence ID" value="NZ_CP023315.3"/>
</dbReference>
<evidence type="ECO:0000313" key="1">
    <source>
        <dbReference type="EMBL" id="ATC32184.1"/>
    </source>
</evidence>
<reference evidence="2" key="1">
    <citation type="submission" date="2017-09" db="EMBL/GenBank/DDBJ databases">
        <title>Genome evolution observed in wild isolates of Caulobacter crescentus.</title>
        <authorList>
            <person name="Ely B."/>
            <person name="Wilson K."/>
            <person name="Scott D."/>
        </authorList>
    </citation>
    <scope>NUCLEOTIDE SEQUENCE [LARGE SCALE GENOMIC DNA]</scope>
    <source>
        <strain evidence="2">CB13b1a</strain>
    </source>
</reference>
<dbReference type="AlphaFoldDB" id="A0A290MK64"/>
<sequence length="170" mass="18491">MAASRWSLSWRDRPPEEAALLNPAFCGELIARATKDYERIRAAPFPLPLAFVVLPLVLHPPTKDALPGRANTTFATWSADNEALLAELPERTLRLRPISREALLFLTQHRALTVTADGLKTGAAPMKLSAKTSSSTPDADDIRRAAGLIGRWFANQGAPVQILQTMGVTP</sequence>
<organism evidence="1 2">
    <name type="scientific">Caulobacter vibrioides</name>
    <name type="common">Caulobacter crescentus</name>
    <dbReference type="NCBI Taxonomy" id="155892"/>
    <lineage>
        <taxon>Bacteria</taxon>
        <taxon>Pseudomonadati</taxon>
        <taxon>Pseudomonadota</taxon>
        <taxon>Alphaproteobacteria</taxon>
        <taxon>Caulobacterales</taxon>
        <taxon>Caulobacteraceae</taxon>
        <taxon>Caulobacter</taxon>
    </lineage>
</organism>
<evidence type="ECO:0000313" key="2">
    <source>
        <dbReference type="Proteomes" id="UP000217311"/>
    </source>
</evidence>
<dbReference type="Proteomes" id="UP000217311">
    <property type="component" value="Chromosome"/>
</dbReference>
<dbReference type="InterPro" id="IPR045390">
    <property type="entry name" value="ABC-3C_MC3"/>
</dbReference>
<protein>
    <submittedName>
        <fullName evidence="1">Uncharacterized protein</fullName>
    </submittedName>
</protein>
<dbReference type="Pfam" id="PF20131">
    <property type="entry name" value="MC3"/>
    <property type="match status" value="1"/>
</dbReference>
<name>A0A290MK64_CAUVI</name>
<gene>
    <name evidence="1" type="ORF">CA606_07350</name>
</gene>
<dbReference type="EMBL" id="CP023315">
    <property type="protein sequence ID" value="ATC32184.1"/>
    <property type="molecule type" value="Genomic_DNA"/>
</dbReference>
<proteinExistence type="predicted"/>